<organism evidence="9 10">
    <name type="scientific">Adiantum capillus-veneris</name>
    <name type="common">Maidenhair fern</name>
    <dbReference type="NCBI Taxonomy" id="13818"/>
    <lineage>
        <taxon>Eukaryota</taxon>
        <taxon>Viridiplantae</taxon>
        <taxon>Streptophyta</taxon>
        <taxon>Embryophyta</taxon>
        <taxon>Tracheophyta</taxon>
        <taxon>Polypodiopsida</taxon>
        <taxon>Polypodiidae</taxon>
        <taxon>Polypodiales</taxon>
        <taxon>Pteridineae</taxon>
        <taxon>Pteridaceae</taxon>
        <taxon>Vittarioideae</taxon>
        <taxon>Adiantum</taxon>
    </lineage>
</organism>
<comment type="caution">
    <text evidence="9">The sequence shown here is derived from an EMBL/GenBank/DDBJ whole genome shotgun (WGS) entry which is preliminary data.</text>
</comment>
<evidence type="ECO:0000256" key="7">
    <source>
        <dbReference type="ARBA" id="ARBA00022777"/>
    </source>
</evidence>
<dbReference type="InterPro" id="IPR006259">
    <property type="entry name" value="Adenyl_kin_sub"/>
</dbReference>
<dbReference type="CDD" id="cd01428">
    <property type="entry name" value="ADK"/>
    <property type="match status" value="1"/>
</dbReference>
<dbReference type="PANTHER" id="PTHR23359">
    <property type="entry name" value="NUCLEOTIDE KINASE"/>
    <property type="match status" value="1"/>
</dbReference>
<evidence type="ECO:0000313" key="10">
    <source>
        <dbReference type="Proteomes" id="UP000886520"/>
    </source>
</evidence>
<dbReference type="PRINTS" id="PR00094">
    <property type="entry name" value="ADENYLTKNASE"/>
</dbReference>
<dbReference type="InterPro" id="IPR033690">
    <property type="entry name" value="Adenylat_kinase_CS"/>
</dbReference>
<proteinExistence type="inferred from homology"/>
<accession>A0A9D4U2U4</accession>
<dbReference type="GO" id="GO:0005524">
    <property type="term" value="F:ATP binding"/>
    <property type="evidence" value="ECO:0007669"/>
    <property type="project" value="InterPro"/>
</dbReference>
<dbReference type="InterPro" id="IPR000850">
    <property type="entry name" value="Adenylat/UMP-CMP_kin"/>
</dbReference>
<keyword evidence="10" id="KW-1185">Reference proteome</keyword>
<keyword evidence="6" id="KW-0547">Nucleotide-binding</keyword>
<evidence type="ECO:0000256" key="6">
    <source>
        <dbReference type="ARBA" id="ARBA00022741"/>
    </source>
</evidence>
<dbReference type="InterPro" id="IPR027417">
    <property type="entry name" value="P-loop_NTPase"/>
</dbReference>
<dbReference type="Proteomes" id="UP000886520">
    <property type="component" value="Chromosome 24"/>
</dbReference>
<keyword evidence="7 8" id="KW-0418">Kinase</keyword>
<dbReference type="Pfam" id="PF00406">
    <property type="entry name" value="ADK"/>
    <property type="match status" value="1"/>
</dbReference>
<dbReference type="Gene3D" id="3.40.50.300">
    <property type="entry name" value="P-loop containing nucleotide triphosphate hydrolases"/>
    <property type="match status" value="1"/>
</dbReference>
<dbReference type="HAMAP" id="MF_00235">
    <property type="entry name" value="Adenylate_kinase_Adk"/>
    <property type="match status" value="1"/>
</dbReference>
<dbReference type="GO" id="GO:0004017">
    <property type="term" value="F:AMP kinase activity"/>
    <property type="evidence" value="ECO:0007669"/>
    <property type="project" value="UniProtKB-EC"/>
</dbReference>
<evidence type="ECO:0000313" key="9">
    <source>
        <dbReference type="EMBL" id="KAI5060102.1"/>
    </source>
</evidence>
<name>A0A9D4U2U4_ADICA</name>
<comment type="catalytic activity">
    <reaction evidence="1">
        <text>AMP + ATP = 2 ADP</text>
        <dbReference type="Rhea" id="RHEA:12973"/>
        <dbReference type="ChEBI" id="CHEBI:30616"/>
        <dbReference type="ChEBI" id="CHEBI:456215"/>
        <dbReference type="ChEBI" id="CHEBI:456216"/>
        <dbReference type="EC" id="2.7.4.3"/>
    </reaction>
</comment>
<keyword evidence="5 8" id="KW-0808">Transferase</keyword>
<reference evidence="9" key="1">
    <citation type="submission" date="2021-01" db="EMBL/GenBank/DDBJ databases">
        <title>Adiantum capillus-veneris genome.</title>
        <authorList>
            <person name="Fang Y."/>
            <person name="Liao Q."/>
        </authorList>
    </citation>
    <scope>NUCLEOTIDE SEQUENCE</scope>
    <source>
        <strain evidence="9">H3</strain>
        <tissue evidence="9">Leaf</tissue>
    </source>
</reference>
<dbReference type="AlphaFoldDB" id="A0A9D4U2U4"/>
<comment type="similarity">
    <text evidence="2 8">Belongs to the adenylate kinase family.</text>
</comment>
<sequence length="272" mass="30016">MRVGAGAANTHKAFKQLWAAFMSGMAAAALPPAKLAQQPAKLVFLGCPGVGKGTYASMLSDRLGIPHIAMGDLVREELLKSTPNAQKLKDLVNQGKLLSDDIVLNLLSSRLLRASENGEDGFILDGFPRTRSQAEILDQLTEIDLVVNLKLREDVLILKCLGRRICSGCGNNFNLADIDVQAENGHPRILMPAMLPPPTCASKLTIREDDTEDVIRERLRIYAQESKPVEDYYKQQNKLLDFDVGGGIPQTWPKLLRTLKLDTEDELKTQQL</sequence>
<evidence type="ECO:0000256" key="3">
    <source>
        <dbReference type="ARBA" id="ARBA00012955"/>
    </source>
</evidence>
<dbReference type="OrthoDB" id="439792at2759"/>
<evidence type="ECO:0000256" key="8">
    <source>
        <dbReference type="RuleBase" id="RU003330"/>
    </source>
</evidence>
<dbReference type="NCBIfam" id="TIGR01351">
    <property type="entry name" value="adk"/>
    <property type="match status" value="1"/>
</dbReference>
<gene>
    <name evidence="9" type="ORF">GOP47_0024522</name>
</gene>
<dbReference type="PROSITE" id="PS00113">
    <property type="entry name" value="ADENYLATE_KINASE"/>
    <property type="match status" value="1"/>
</dbReference>
<keyword evidence="4" id="KW-0934">Plastid</keyword>
<evidence type="ECO:0000256" key="4">
    <source>
        <dbReference type="ARBA" id="ARBA00022528"/>
    </source>
</evidence>
<keyword evidence="4" id="KW-0150">Chloroplast</keyword>
<protein>
    <recommendedName>
        <fullName evidence="3">adenylate kinase</fullName>
        <ecNumber evidence="3">2.7.4.3</ecNumber>
    </recommendedName>
</protein>
<evidence type="ECO:0000256" key="2">
    <source>
        <dbReference type="ARBA" id="ARBA00007220"/>
    </source>
</evidence>
<evidence type="ECO:0000256" key="5">
    <source>
        <dbReference type="ARBA" id="ARBA00022679"/>
    </source>
</evidence>
<dbReference type="EMBL" id="JABFUD020000024">
    <property type="protein sequence ID" value="KAI5060102.1"/>
    <property type="molecule type" value="Genomic_DNA"/>
</dbReference>
<evidence type="ECO:0000256" key="1">
    <source>
        <dbReference type="ARBA" id="ARBA00000582"/>
    </source>
</evidence>
<dbReference type="SUPFAM" id="SSF52540">
    <property type="entry name" value="P-loop containing nucleoside triphosphate hydrolases"/>
    <property type="match status" value="1"/>
</dbReference>
<dbReference type="EC" id="2.7.4.3" evidence="3"/>